<feature type="transmembrane region" description="Helical" evidence="9">
    <location>
        <begin position="154"/>
        <end position="176"/>
    </location>
</feature>
<organism evidence="11 12">
    <name type="scientific">Glycomyces buryatensis</name>
    <dbReference type="NCBI Taxonomy" id="2570927"/>
    <lineage>
        <taxon>Bacteria</taxon>
        <taxon>Bacillati</taxon>
        <taxon>Actinomycetota</taxon>
        <taxon>Actinomycetes</taxon>
        <taxon>Glycomycetales</taxon>
        <taxon>Glycomycetaceae</taxon>
        <taxon>Glycomyces</taxon>
    </lineage>
</organism>
<evidence type="ECO:0000313" key="12">
    <source>
        <dbReference type="Proteomes" id="UP000308760"/>
    </source>
</evidence>
<feature type="transmembrane region" description="Helical" evidence="9">
    <location>
        <begin position="289"/>
        <end position="309"/>
    </location>
</feature>
<dbReference type="GO" id="GO:0022857">
    <property type="term" value="F:transmembrane transporter activity"/>
    <property type="evidence" value="ECO:0007669"/>
    <property type="project" value="InterPro"/>
</dbReference>
<reference evidence="12" key="1">
    <citation type="submission" date="2019-04" db="EMBL/GenBank/DDBJ databases">
        <title>Nocardioides xinjiangensis sp. nov.</title>
        <authorList>
            <person name="Liu S."/>
        </authorList>
    </citation>
    <scope>NUCLEOTIDE SEQUENCE [LARGE SCALE GENOMIC DNA]</scope>
    <source>
        <strain evidence="12">18</strain>
    </source>
</reference>
<dbReference type="PANTHER" id="PTHR42718:SF9">
    <property type="entry name" value="MAJOR FACILITATOR SUPERFAMILY MULTIDRUG TRANSPORTER MFSC"/>
    <property type="match status" value="1"/>
</dbReference>
<dbReference type="InterPro" id="IPR004638">
    <property type="entry name" value="EmrB-like"/>
</dbReference>
<dbReference type="InterPro" id="IPR036259">
    <property type="entry name" value="MFS_trans_sf"/>
</dbReference>
<evidence type="ECO:0000256" key="3">
    <source>
        <dbReference type="ARBA" id="ARBA00022448"/>
    </source>
</evidence>
<feature type="transmembrane region" description="Helical" evidence="9">
    <location>
        <begin position="346"/>
        <end position="372"/>
    </location>
</feature>
<proteinExistence type="inferred from homology"/>
<evidence type="ECO:0000256" key="6">
    <source>
        <dbReference type="ARBA" id="ARBA00022989"/>
    </source>
</evidence>
<evidence type="ECO:0000256" key="7">
    <source>
        <dbReference type="ARBA" id="ARBA00023136"/>
    </source>
</evidence>
<keyword evidence="3" id="KW-0813">Transport</keyword>
<accession>A0A4S8Q8U4</accession>
<protein>
    <submittedName>
        <fullName evidence="11">DHA2 family efflux MFS transporter permease subunit</fullName>
    </submittedName>
</protein>
<dbReference type="GO" id="GO:0005886">
    <property type="term" value="C:plasma membrane"/>
    <property type="evidence" value="ECO:0007669"/>
    <property type="project" value="UniProtKB-SubCell"/>
</dbReference>
<keyword evidence="12" id="KW-1185">Reference proteome</keyword>
<feature type="region of interest" description="Disordered" evidence="8">
    <location>
        <begin position="1"/>
        <end position="59"/>
    </location>
</feature>
<reference evidence="11 12" key="2">
    <citation type="submission" date="2019-05" db="EMBL/GenBank/DDBJ databases">
        <title>Glycomyces buryatensis sp. nov.</title>
        <authorList>
            <person name="Nikitina E."/>
        </authorList>
    </citation>
    <scope>NUCLEOTIDE SEQUENCE [LARGE SCALE GENOMIC DNA]</scope>
    <source>
        <strain evidence="11 12">18</strain>
    </source>
</reference>
<keyword evidence="5 9" id="KW-0812">Transmembrane</keyword>
<evidence type="ECO:0000256" key="1">
    <source>
        <dbReference type="ARBA" id="ARBA00004651"/>
    </source>
</evidence>
<keyword evidence="4" id="KW-1003">Cell membrane</keyword>
<feature type="domain" description="Major facilitator superfamily (MFS) profile" evidence="10">
    <location>
        <begin position="1"/>
        <end position="484"/>
    </location>
</feature>
<evidence type="ECO:0000256" key="8">
    <source>
        <dbReference type="SAM" id="MobiDB-lite"/>
    </source>
</evidence>
<evidence type="ECO:0000256" key="4">
    <source>
        <dbReference type="ARBA" id="ARBA00022475"/>
    </source>
</evidence>
<feature type="transmembrane region" description="Helical" evidence="9">
    <location>
        <begin position="214"/>
        <end position="236"/>
    </location>
</feature>
<dbReference type="Proteomes" id="UP000308760">
    <property type="component" value="Unassembled WGS sequence"/>
</dbReference>
<dbReference type="EMBL" id="STGY01000055">
    <property type="protein sequence ID" value="THV40833.1"/>
    <property type="molecule type" value="Genomic_DNA"/>
</dbReference>
<dbReference type="AlphaFoldDB" id="A0A4S8Q8U4"/>
<dbReference type="CDD" id="cd17321">
    <property type="entry name" value="MFS_MMR_MDR_like"/>
    <property type="match status" value="1"/>
</dbReference>
<dbReference type="PROSITE" id="PS50850">
    <property type="entry name" value="MFS"/>
    <property type="match status" value="1"/>
</dbReference>
<dbReference type="Gene3D" id="1.20.1720.10">
    <property type="entry name" value="Multidrug resistance protein D"/>
    <property type="match status" value="1"/>
</dbReference>
<dbReference type="InterPro" id="IPR011701">
    <property type="entry name" value="MFS"/>
</dbReference>
<evidence type="ECO:0000259" key="10">
    <source>
        <dbReference type="PROSITE" id="PS50850"/>
    </source>
</evidence>
<feature type="compositionally biased region" description="Pro residues" evidence="8">
    <location>
        <begin position="1"/>
        <end position="10"/>
    </location>
</feature>
<comment type="subcellular location">
    <subcellularLocation>
        <location evidence="1">Cell membrane</location>
        <topology evidence="1">Multi-pass membrane protein</topology>
    </subcellularLocation>
</comment>
<feature type="transmembrane region" description="Helical" evidence="9">
    <location>
        <begin position="321"/>
        <end position="340"/>
    </location>
</feature>
<evidence type="ECO:0000256" key="9">
    <source>
        <dbReference type="SAM" id="Phobius"/>
    </source>
</evidence>
<dbReference type="InterPro" id="IPR020846">
    <property type="entry name" value="MFS_dom"/>
</dbReference>
<dbReference type="OrthoDB" id="9781469at2"/>
<keyword evidence="7 9" id="KW-0472">Membrane</keyword>
<evidence type="ECO:0000313" key="11">
    <source>
        <dbReference type="EMBL" id="THV40833.1"/>
    </source>
</evidence>
<dbReference type="Pfam" id="PF07690">
    <property type="entry name" value="MFS_1"/>
    <property type="match status" value="1"/>
</dbReference>
<dbReference type="NCBIfam" id="TIGR00711">
    <property type="entry name" value="efflux_EmrB"/>
    <property type="match status" value="1"/>
</dbReference>
<feature type="transmembrane region" description="Helical" evidence="9">
    <location>
        <begin position="256"/>
        <end position="277"/>
    </location>
</feature>
<evidence type="ECO:0000256" key="2">
    <source>
        <dbReference type="ARBA" id="ARBA00008537"/>
    </source>
</evidence>
<comment type="caution">
    <text evidence="11">The sequence shown here is derived from an EMBL/GenBank/DDBJ whole genome shotgun (WGS) entry which is preliminary data.</text>
</comment>
<dbReference type="PANTHER" id="PTHR42718">
    <property type="entry name" value="MAJOR FACILITATOR SUPERFAMILY MULTIDRUG TRANSPORTER MFSC"/>
    <property type="match status" value="1"/>
</dbReference>
<gene>
    <name evidence="11" type="ORF">FAB82_14405</name>
</gene>
<name>A0A4S8Q8U4_9ACTN</name>
<dbReference type="Gene3D" id="1.20.1250.20">
    <property type="entry name" value="MFS general substrate transporter like domains"/>
    <property type="match status" value="1"/>
</dbReference>
<feature type="transmembrane region" description="Helical" evidence="9">
    <location>
        <begin position="452"/>
        <end position="472"/>
    </location>
</feature>
<feature type="transmembrane region" description="Helical" evidence="9">
    <location>
        <begin position="188"/>
        <end position="208"/>
    </location>
</feature>
<feature type="transmembrane region" description="Helical" evidence="9">
    <location>
        <begin position="127"/>
        <end position="148"/>
    </location>
</feature>
<dbReference type="SUPFAM" id="SSF103473">
    <property type="entry name" value="MFS general substrate transporter"/>
    <property type="match status" value="1"/>
</dbReference>
<feature type="compositionally biased region" description="Basic residues" evidence="8">
    <location>
        <begin position="26"/>
        <end position="51"/>
    </location>
</feature>
<comment type="similarity">
    <text evidence="2">Belongs to the major facilitator superfamily. EmrB family.</text>
</comment>
<sequence>MGGPSRPPAGHPRRRARRHDPQCRAAHARRGPRRLHRRPPVDRRRVHRRARGPAAAGRTARDRIGRKKILLVGLAIFALACTVATLADSVGVLIAARVLMGVGAAIVMPVSMSVVPSMFAGAERTRAIALLTAGMAIGLPLGPLVGGWLLEHYWWGSVFLINIPLIVAGFIAVAVFLPESTDRHAPRLQPFAAAAAVLGLAALVYGVIEAPTHGWTSAHTLIGGIGGLALVALFVVSQLRSAEPMVDLGLFRNRAFLWGSIVVTAASLVLMGSLFLVPQYLQIVEGNTAFGAGLRLLPMIGGLLCGGLASERMAGRWGYRFTITCGLGLLAAGCLIALFTSPDSGYALAGTWLAVVGAGLGLSMVPATDAVLGSLPPDSAATGSALMQTMRQTGGAIGVAVLGSIASSVYRSELDVSGLPPEAAGPAEDSVAGAAAVADQLGLPEVAAAANAAFTDAMVVVFLACAILTGAVKIAAGLRFPRTVEADEAQSQHEPSRTA</sequence>
<evidence type="ECO:0000256" key="5">
    <source>
        <dbReference type="ARBA" id="ARBA00022692"/>
    </source>
</evidence>
<feature type="transmembrane region" description="Helical" evidence="9">
    <location>
        <begin position="93"/>
        <end position="115"/>
    </location>
</feature>
<keyword evidence="6 9" id="KW-1133">Transmembrane helix</keyword>
<feature type="transmembrane region" description="Helical" evidence="9">
    <location>
        <begin position="69"/>
        <end position="87"/>
    </location>
</feature>